<sequence>MLKLAWYLIDVEFLTEPVPDLDGPDAEAATALLAAAEAVLGDEGLFDPVRTTVAVRLSLISAMRLHDAATHAAGIHSRADLVHLVHGLTLLHAYLTQTVQKLADHTRSIAWAGSPTAGVDRQTADALSTAGEGGEFVTSDLKRAYLALAHTDR</sequence>
<reference evidence="1 2" key="1">
    <citation type="submission" date="2021-01" db="EMBL/GenBank/DDBJ databases">
        <title>Whole genome shotgun sequence of Asanoa iriomotensis NBRC 100142.</title>
        <authorList>
            <person name="Komaki H."/>
            <person name="Tamura T."/>
        </authorList>
    </citation>
    <scope>NUCLEOTIDE SEQUENCE [LARGE SCALE GENOMIC DNA]</scope>
    <source>
        <strain evidence="1 2">NBRC 100142</strain>
    </source>
</reference>
<comment type="caution">
    <text evidence="1">The sequence shown here is derived from an EMBL/GenBank/DDBJ whole genome shotgun (WGS) entry which is preliminary data.</text>
</comment>
<proteinExistence type="predicted"/>
<evidence type="ECO:0000313" key="1">
    <source>
        <dbReference type="EMBL" id="GIF56637.1"/>
    </source>
</evidence>
<protein>
    <submittedName>
        <fullName evidence="1">Uncharacterized protein</fullName>
    </submittedName>
</protein>
<organism evidence="1 2">
    <name type="scientific">Asanoa iriomotensis</name>
    <dbReference type="NCBI Taxonomy" id="234613"/>
    <lineage>
        <taxon>Bacteria</taxon>
        <taxon>Bacillati</taxon>
        <taxon>Actinomycetota</taxon>
        <taxon>Actinomycetes</taxon>
        <taxon>Micromonosporales</taxon>
        <taxon>Micromonosporaceae</taxon>
        <taxon>Asanoa</taxon>
    </lineage>
</organism>
<dbReference type="RefSeq" id="WP_203702517.1">
    <property type="nucleotide sequence ID" value="NZ_BAAALU010000001.1"/>
</dbReference>
<accession>A0ABQ4C1J6</accession>
<keyword evidence="2" id="KW-1185">Reference proteome</keyword>
<name>A0ABQ4C1J6_9ACTN</name>
<evidence type="ECO:0000313" key="2">
    <source>
        <dbReference type="Proteomes" id="UP000624325"/>
    </source>
</evidence>
<dbReference type="EMBL" id="BONC01000016">
    <property type="protein sequence ID" value="GIF56637.1"/>
    <property type="molecule type" value="Genomic_DNA"/>
</dbReference>
<dbReference type="Proteomes" id="UP000624325">
    <property type="component" value="Unassembled WGS sequence"/>
</dbReference>
<gene>
    <name evidence="1" type="ORF">Air01nite_27320</name>
</gene>